<dbReference type="PROSITE" id="PS50217">
    <property type="entry name" value="BZIP"/>
    <property type="match status" value="1"/>
</dbReference>
<evidence type="ECO:0000256" key="2">
    <source>
        <dbReference type="ARBA" id="ARBA00023015"/>
    </source>
</evidence>
<dbReference type="SUPFAM" id="SSF57959">
    <property type="entry name" value="Leucine zipper domain"/>
    <property type="match status" value="1"/>
</dbReference>
<evidence type="ECO:0000256" key="1">
    <source>
        <dbReference type="ARBA" id="ARBA00004123"/>
    </source>
</evidence>
<dbReference type="EMBL" id="SPNW01000059">
    <property type="protein sequence ID" value="TIA87298.1"/>
    <property type="molecule type" value="Genomic_DNA"/>
</dbReference>
<feature type="region of interest" description="Disordered" evidence="6">
    <location>
        <begin position="61"/>
        <end position="96"/>
    </location>
</feature>
<keyword evidence="3" id="KW-0804">Transcription</keyword>
<keyword evidence="9" id="KW-1185">Reference proteome</keyword>
<comment type="caution">
    <text evidence="8">The sequence shown here is derived from an EMBL/GenBank/DDBJ whole genome shotgun (WGS) entry which is preliminary data.</text>
</comment>
<dbReference type="SMART" id="SM00338">
    <property type="entry name" value="BRLZ"/>
    <property type="match status" value="1"/>
</dbReference>
<dbReference type="CDD" id="cd14687">
    <property type="entry name" value="bZIP_ATF2"/>
    <property type="match status" value="1"/>
</dbReference>
<reference evidence="8 9" key="1">
    <citation type="submission" date="2019-03" db="EMBL/GenBank/DDBJ databases">
        <title>Sequencing 23 genomes of Wallemia ichthyophaga.</title>
        <authorList>
            <person name="Gostincar C."/>
        </authorList>
    </citation>
    <scope>NUCLEOTIDE SEQUENCE [LARGE SCALE GENOMIC DNA]</scope>
    <source>
        <strain evidence="8 9">EXF-5753</strain>
    </source>
</reference>
<dbReference type="OrthoDB" id="295274at2759"/>
<keyword evidence="5" id="KW-0175">Coiled coil</keyword>
<dbReference type="AlphaFoldDB" id="A0A4T0FGW2"/>
<name>A0A4T0FGW2_9BASI</name>
<evidence type="ECO:0000256" key="4">
    <source>
        <dbReference type="ARBA" id="ARBA00023242"/>
    </source>
</evidence>
<feature type="domain" description="BZIP" evidence="7">
    <location>
        <begin position="137"/>
        <end position="200"/>
    </location>
</feature>
<evidence type="ECO:0000259" key="7">
    <source>
        <dbReference type="PROSITE" id="PS50217"/>
    </source>
</evidence>
<evidence type="ECO:0000256" key="6">
    <source>
        <dbReference type="SAM" id="MobiDB-lite"/>
    </source>
</evidence>
<comment type="subcellular location">
    <subcellularLocation>
        <location evidence="1">Nucleus</location>
    </subcellularLocation>
</comment>
<dbReference type="InterPro" id="IPR051027">
    <property type="entry name" value="bZIP_transcription_factors"/>
</dbReference>
<dbReference type="InterPro" id="IPR046347">
    <property type="entry name" value="bZIP_sf"/>
</dbReference>
<evidence type="ECO:0000313" key="9">
    <source>
        <dbReference type="Proteomes" id="UP000310189"/>
    </source>
</evidence>
<evidence type="ECO:0000256" key="3">
    <source>
        <dbReference type="ARBA" id="ARBA00023163"/>
    </source>
</evidence>
<gene>
    <name evidence="8" type="ORF">E3P99_03268</name>
</gene>
<dbReference type="InterPro" id="IPR004827">
    <property type="entry name" value="bZIP"/>
</dbReference>
<dbReference type="GO" id="GO:0005634">
    <property type="term" value="C:nucleus"/>
    <property type="evidence" value="ECO:0007669"/>
    <property type="project" value="UniProtKB-SubCell"/>
</dbReference>
<evidence type="ECO:0000256" key="5">
    <source>
        <dbReference type="SAM" id="Coils"/>
    </source>
</evidence>
<feature type="coiled-coil region" evidence="5">
    <location>
        <begin position="162"/>
        <end position="203"/>
    </location>
</feature>
<evidence type="ECO:0000313" key="8">
    <source>
        <dbReference type="EMBL" id="TIA87298.1"/>
    </source>
</evidence>
<keyword evidence="2" id="KW-0805">Transcription regulation</keyword>
<dbReference type="GO" id="GO:0003700">
    <property type="term" value="F:DNA-binding transcription factor activity"/>
    <property type="evidence" value="ECO:0007669"/>
    <property type="project" value="InterPro"/>
</dbReference>
<protein>
    <recommendedName>
        <fullName evidence="7">BZIP domain-containing protein</fullName>
    </recommendedName>
</protein>
<keyword evidence="4" id="KW-0539">Nucleus</keyword>
<feature type="compositionally biased region" description="Low complexity" evidence="6">
    <location>
        <begin position="74"/>
        <end position="96"/>
    </location>
</feature>
<dbReference type="Pfam" id="PF00170">
    <property type="entry name" value="bZIP_1"/>
    <property type="match status" value="1"/>
</dbReference>
<dbReference type="Proteomes" id="UP000310189">
    <property type="component" value="Unassembled WGS sequence"/>
</dbReference>
<accession>A0A4T0FGW2</accession>
<dbReference type="PANTHER" id="PTHR19304">
    <property type="entry name" value="CYCLIC-AMP RESPONSE ELEMENT BINDING PROTEIN"/>
    <property type="match status" value="1"/>
</dbReference>
<organism evidence="8 9">
    <name type="scientific">Wallemia hederae</name>
    <dbReference type="NCBI Taxonomy" id="1540922"/>
    <lineage>
        <taxon>Eukaryota</taxon>
        <taxon>Fungi</taxon>
        <taxon>Dikarya</taxon>
        <taxon>Basidiomycota</taxon>
        <taxon>Wallemiomycotina</taxon>
        <taxon>Wallemiomycetes</taxon>
        <taxon>Wallemiales</taxon>
        <taxon>Wallemiaceae</taxon>
        <taxon>Wallemia</taxon>
    </lineage>
</organism>
<proteinExistence type="predicted"/>
<sequence length="211" mass="23280">MEDKDDAGGRNDSSRIWELNADEYGDNNPDMWYGAGSVFDTPQWNLDFNIADWTTAPNANVITHSDAPTPNPYQSQIAQPASSSASPANNASAPLPAAHVNKPWQHIAEAPPLMKPVGRAGDKTLHVGADGQQLSAEERKALALERNRSAALRSRTRKKLWLTELETKVEALKAEQVELKSERSALQDKIVKLKEQIVEIKEELLQSGGRY</sequence>
<dbReference type="Gene3D" id="1.20.5.170">
    <property type="match status" value="1"/>
</dbReference>